<name>A0A2P6PPE8_ROSCH</name>
<evidence type="ECO:0000313" key="2">
    <source>
        <dbReference type="EMBL" id="PRQ23809.1"/>
    </source>
</evidence>
<evidence type="ECO:0000259" key="1">
    <source>
        <dbReference type="Pfam" id="PF00646"/>
    </source>
</evidence>
<proteinExistence type="predicted"/>
<feature type="domain" description="F-box" evidence="1">
    <location>
        <begin position="24"/>
        <end position="62"/>
    </location>
</feature>
<keyword evidence="3" id="KW-1185">Reference proteome</keyword>
<evidence type="ECO:0000313" key="3">
    <source>
        <dbReference type="Proteomes" id="UP000238479"/>
    </source>
</evidence>
<dbReference type="PANTHER" id="PTHR31900">
    <property type="entry name" value="F-BOX/RNI SUPERFAMILY PROTEIN-RELATED"/>
    <property type="match status" value="1"/>
</dbReference>
<protein>
    <submittedName>
        <fullName evidence="2">Putative F-box domain, leucine-rich repeat domain, L domain-containing protein</fullName>
    </submittedName>
</protein>
<dbReference type="STRING" id="74649.A0A2P6PPE8"/>
<dbReference type="InterPro" id="IPR050232">
    <property type="entry name" value="FBL13/AtMIF1-like"/>
</dbReference>
<dbReference type="Proteomes" id="UP000238479">
    <property type="component" value="Chromosome 6"/>
</dbReference>
<comment type="caution">
    <text evidence="2">The sequence shown here is derived from an EMBL/GenBank/DDBJ whole genome shotgun (WGS) entry which is preliminary data.</text>
</comment>
<reference evidence="2 3" key="1">
    <citation type="journal article" date="2018" name="Nat. Genet.">
        <title>The Rosa genome provides new insights in the design of modern roses.</title>
        <authorList>
            <person name="Bendahmane M."/>
        </authorList>
    </citation>
    <scope>NUCLEOTIDE SEQUENCE [LARGE SCALE GENOMIC DNA]</scope>
    <source>
        <strain evidence="3">cv. Old Blush</strain>
    </source>
</reference>
<dbReference type="AlphaFoldDB" id="A0A2P6PPE8"/>
<sequence length="195" mass="22769">MNSSEQDKAKEDHNENVMANSTLLPHLPDLIMHQIILRLPTKPAIRMSCLSKQWEGVWSALRILDFDERNQPHDDNDDDNNYKHVKFLNILARYLEFRQKDNQQPPLDKFRLSMRYLDADEDAIIGKLLSNSFERNVKDLDISLRSKHQEVETYYCLPRTAIINAKSVTILNLEHLRIKDIDSVGPEPMFPSLKT</sequence>
<dbReference type="OrthoDB" id="1166558at2759"/>
<accession>A0A2P6PPE8</accession>
<dbReference type="Gramene" id="PRQ23809">
    <property type="protein sequence ID" value="PRQ23809"/>
    <property type="gene ID" value="RchiOBHm_Chr6g0265481"/>
</dbReference>
<dbReference type="Pfam" id="PF00646">
    <property type="entry name" value="F-box"/>
    <property type="match status" value="1"/>
</dbReference>
<dbReference type="EMBL" id="PDCK01000044">
    <property type="protein sequence ID" value="PRQ23809.1"/>
    <property type="molecule type" value="Genomic_DNA"/>
</dbReference>
<dbReference type="OMA" id="HMEWYSA"/>
<gene>
    <name evidence="2" type="ORF">RchiOBHm_Chr6g0265481</name>
</gene>
<dbReference type="SUPFAM" id="SSF81383">
    <property type="entry name" value="F-box domain"/>
    <property type="match status" value="1"/>
</dbReference>
<organism evidence="2 3">
    <name type="scientific">Rosa chinensis</name>
    <name type="common">China rose</name>
    <dbReference type="NCBI Taxonomy" id="74649"/>
    <lineage>
        <taxon>Eukaryota</taxon>
        <taxon>Viridiplantae</taxon>
        <taxon>Streptophyta</taxon>
        <taxon>Embryophyta</taxon>
        <taxon>Tracheophyta</taxon>
        <taxon>Spermatophyta</taxon>
        <taxon>Magnoliopsida</taxon>
        <taxon>eudicotyledons</taxon>
        <taxon>Gunneridae</taxon>
        <taxon>Pentapetalae</taxon>
        <taxon>rosids</taxon>
        <taxon>fabids</taxon>
        <taxon>Rosales</taxon>
        <taxon>Rosaceae</taxon>
        <taxon>Rosoideae</taxon>
        <taxon>Rosoideae incertae sedis</taxon>
        <taxon>Rosa</taxon>
    </lineage>
</organism>
<dbReference type="InterPro" id="IPR036047">
    <property type="entry name" value="F-box-like_dom_sf"/>
</dbReference>
<dbReference type="PANTHER" id="PTHR31900:SF30">
    <property type="entry name" value="SUPERFAMILY PROTEIN, PUTATIVE-RELATED"/>
    <property type="match status" value="1"/>
</dbReference>
<dbReference type="InterPro" id="IPR001810">
    <property type="entry name" value="F-box_dom"/>
</dbReference>